<dbReference type="Proteomes" id="UP000663828">
    <property type="component" value="Unassembled WGS sequence"/>
</dbReference>
<feature type="region of interest" description="Disordered" evidence="6">
    <location>
        <begin position="314"/>
        <end position="357"/>
    </location>
</feature>
<accession>A0A814TLU0</accession>
<protein>
    <recommendedName>
        <fullName evidence="7">RING-type domain-containing protein</fullName>
    </recommendedName>
</protein>
<dbReference type="InterPro" id="IPR001841">
    <property type="entry name" value="Znf_RING"/>
</dbReference>
<evidence type="ECO:0000256" key="2">
    <source>
        <dbReference type="ARBA" id="ARBA00022771"/>
    </source>
</evidence>
<dbReference type="PROSITE" id="PS50089">
    <property type="entry name" value="ZF_RING_2"/>
    <property type="match status" value="1"/>
</dbReference>
<keyword evidence="1" id="KW-0479">Metal-binding</keyword>
<reference evidence="8" key="1">
    <citation type="submission" date="2021-02" db="EMBL/GenBank/DDBJ databases">
        <authorList>
            <person name="Nowell W R."/>
        </authorList>
    </citation>
    <scope>NUCLEOTIDE SEQUENCE</scope>
</reference>
<keyword evidence="3" id="KW-0862">Zinc</keyword>
<dbReference type="InterPro" id="IPR000504">
    <property type="entry name" value="RRM_dom"/>
</dbReference>
<keyword evidence="9" id="KW-1185">Reference proteome</keyword>
<comment type="caution">
    <text evidence="8">The sequence shown here is derived from an EMBL/GenBank/DDBJ whole genome shotgun (WGS) entry which is preliminary data.</text>
</comment>
<dbReference type="InterPro" id="IPR035979">
    <property type="entry name" value="RBD_domain_sf"/>
</dbReference>
<dbReference type="Pfam" id="PF00076">
    <property type="entry name" value="RRM_1"/>
    <property type="match status" value="1"/>
</dbReference>
<dbReference type="SUPFAM" id="SSF54928">
    <property type="entry name" value="RNA-binding domain, RBD"/>
    <property type="match status" value="1"/>
</dbReference>
<keyword evidence="2 4" id="KW-0863">Zinc-finger</keyword>
<dbReference type="Gene3D" id="3.30.40.10">
    <property type="entry name" value="Zinc/RING finger domain, C3HC4 (zinc finger)"/>
    <property type="match status" value="1"/>
</dbReference>
<evidence type="ECO:0000256" key="3">
    <source>
        <dbReference type="ARBA" id="ARBA00022833"/>
    </source>
</evidence>
<dbReference type="PANTHER" id="PTHR10131:SF94">
    <property type="entry name" value="TNF RECEPTOR-ASSOCIATED FACTOR 4"/>
    <property type="match status" value="1"/>
</dbReference>
<dbReference type="Pfam" id="PF00097">
    <property type="entry name" value="zf-C3HC4"/>
    <property type="match status" value="1"/>
</dbReference>
<dbReference type="PROSITE" id="PS00518">
    <property type="entry name" value="ZF_RING_1"/>
    <property type="match status" value="1"/>
</dbReference>
<evidence type="ECO:0000256" key="6">
    <source>
        <dbReference type="SAM" id="MobiDB-lite"/>
    </source>
</evidence>
<sequence length="357" mass="40140">MASDDIFTSMEYINEDSIDSNLICSICQKPFKEPVCTSCDHTYCKQCITRWLTSNKTKSCPTCMKQPLSTKELVQASRPLRNMIDQLRVRCVLCEQADLQRGNFLDHIDKICPKTTTGCQAADIKCPWKGTREELPAHLPTCIFEPLRPILGYLIAENNQLKKKIEQQANEIKKLRGETPEKIGTAAAAAVAVDDDSDAESIISSTSEMCTDDTNQKEENAIFVRNLPANVKFNDVFDFFSKVGRIKYDPKTQKASLFIFKNPNNANAPCAAKVIYVDKESASAAIGEYDQKHIPQWNTKLLVCISTRKKADFKDAGKEHNQAKGTYEEPLTGQDDTSKTKNSRRPHHSKQLHKPTN</sequence>
<dbReference type="SUPFAM" id="SSF57850">
    <property type="entry name" value="RING/U-box"/>
    <property type="match status" value="1"/>
</dbReference>
<dbReference type="InterPro" id="IPR012677">
    <property type="entry name" value="Nucleotide-bd_a/b_plait_sf"/>
</dbReference>
<name>A0A814TLU0_ADIRI</name>
<evidence type="ECO:0000256" key="5">
    <source>
        <dbReference type="SAM" id="Coils"/>
    </source>
</evidence>
<dbReference type="Gene3D" id="3.30.70.330">
    <property type="match status" value="1"/>
</dbReference>
<proteinExistence type="predicted"/>
<evidence type="ECO:0000256" key="4">
    <source>
        <dbReference type="PROSITE-ProRule" id="PRU00175"/>
    </source>
</evidence>
<dbReference type="SMART" id="SM00184">
    <property type="entry name" value="RING"/>
    <property type="match status" value="1"/>
</dbReference>
<dbReference type="GO" id="GO:0004842">
    <property type="term" value="F:ubiquitin-protein transferase activity"/>
    <property type="evidence" value="ECO:0007669"/>
    <property type="project" value="InterPro"/>
</dbReference>
<feature type="compositionally biased region" description="Basic residues" evidence="6">
    <location>
        <begin position="341"/>
        <end position="357"/>
    </location>
</feature>
<dbReference type="InterPro" id="IPR017907">
    <property type="entry name" value="Znf_RING_CS"/>
</dbReference>
<evidence type="ECO:0000259" key="7">
    <source>
        <dbReference type="PROSITE" id="PS50089"/>
    </source>
</evidence>
<evidence type="ECO:0000313" key="8">
    <source>
        <dbReference type="EMBL" id="CAF1163909.1"/>
    </source>
</evidence>
<dbReference type="GO" id="GO:0008270">
    <property type="term" value="F:zinc ion binding"/>
    <property type="evidence" value="ECO:0007669"/>
    <property type="project" value="UniProtKB-KW"/>
</dbReference>
<dbReference type="PANTHER" id="PTHR10131">
    <property type="entry name" value="TNF RECEPTOR ASSOCIATED FACTOR"/>
    <property type="match status" value="1"/>
</dbReference>
<dbReference type="GO" id="GO:0003723">
    <property type="term" value="F:RNA binding"/>
    <property type="evidence" value="ECO:0007669"/>
    <property type="project" value="InterPro"/>
</dbReference>
<dbReference type="InterPro" id="IPR013083">
    <property type="entry name" value="Znf_RING/FYVE/PHD"/>
</dbReference>
<dbReference type="SUPFAM" id="SSF49599">
    <property type="entry name" value="TRAF domain-like"/>
    <property type="match status" value="1"/>
</dbReference>
<evidence type="ECO:0000256" key="1">
    <source>
        <dbReference type="ARBA" id="ARBA00022723"/>
    </source>
</evidence>
<organism evidence="8 9">
    <name type="scientific">Adineta ricciae</name>
    <name type="common">Rotifer</name>
    <dbReference type="NCBI Taxonomy" id="249248"/>
    <lineage>
        <taxon>Eukaryota</taxon>
        <taxon>Metazoa</taxon>
        <taxon>Spiralia</taxon>
        <taxon>Gnathifera</taxon>
        <taxon>Rotifera</taxon>
        <taxon>Eurotatoria</taxon>
        <taxon>Bdelloidea</taxon>
        <taxon>Adinetida</taxon>
        <taxon>Adinetidae</taxon>
        <taxon>Adineta</taxon>
    </lineage>
</organism>
<dbReference type="GO" id="GO:0016567">
    <property type="term" value="P:protein ubiquitination"/>
    <property type="evidence" value="ECO:0007669"/>
    <property type="project" value="InterPro"/>
</dbReference>
<dbReference type="EMBL" id="CAJNOR010001559">
    <property type="protein sequence ID" value="CAF1163909.1"/>
    <property type="molecule type" value="Genomic_DNA"/>
</dbReference>
<dbReference type="InterPro" id="IPR003613">
    <property type="entry name" value="Ubox_domain"/>
</dbReference>
<keyword evidence="5" id="KW-0175">Coiled coil</keyword>
<evidence type="ECO:0000313" key="9">
    <source>
        <dbReference type="Proteomes" id="UP000663828"/>
    </source>
</evidence>
<dbReference type="SMART" id="SM00504">
    <property type="entry name" value="Ubox"/>
    <property type="match status" value="1"/>
</dbReference>
<feature type="domain" description="RING-type" evidence="7">
    <location>
        <begin position="24"/>
        <end position="63"/>
    </location>
</feature>
<feature type="coiled-coil region" evidence="5">
    <location>
        <begin position="151"/>
        <end position="178"/>
    </location>
</feature>
<gene>
    <name evidence="8" type="ORF">XAT740_LOCUS21640</name>
</gene>
<dbReference type="InterPro" id="IPR018957">
    <property type="entry name" value="Znf_C3HC4_RING-type"/>
</dbReference>
<dbReference type="AlphaFoldDB" id="A0A814TLU0"/>